<organism evidence="1">
    <name type="scientific">Arundo donax</name>
    <name type="common">Giant reed</name>
    <name type="synonym">Donax arundinaceus</name>
    <dbReference type="NCBI Taxonomy" id="35708"/>
    <lineage>
        <taxon>Eukaryota</taxon>
        <taxon>Viridiplantae</taxon>
        <taxon>Streptophyta</taxon>
        <taxon>Embryophyta</taxon>
        <taxon>Tracheophyta</taxon>
        <taxon>Spermatophyta</taxon>
        <taxon>Magnoliopsida</taxon>
        <taxon>Liliopsida</taxon>
        <taxon>Poales</taxon>
        <taxon>Poaceae</taxon>
        <taxon>PACMAD clade</taxon>
        <taxon>Arundinoideae</taxon>
        <taxon>Arundineae</taxon>
        <taxon>Arundo</taxon>
    </lineage>
</organism>
<name>A0A0A9BLV2_ARUDO</name>
<reference evidence="1" key="1">
    <citation type="submission" date="2014-09" db="EMBL/GenBank/DDBJ databases">
        <authorList>
            <person name="Magalhaes I.L.F."/>
            <person name="Oliveira U."/>
            <person name="Santos F.R."/>
            <person name="Vidigal T.H.D.A."/>
            <person name="Brescovit A.D."/>
            <person name="Santos A.J."/>
        </authorList>
    </citation>
    <scope>NUCLEOTIDE SEQUENCE</scope>
    <source>
        <tissue evidence="1">Shoot tissue taken approximately 20 cm above the soil surface</tissue>
    </source>
</reference>
<sequence>MERCGCCFCSFVEDCPGRAGVVLLLGGRAAPSWRPCSGAR</sequence>
<evidence type="ECO:0000313" key="1">
    <source>
        <dbReference type="EMBL" id="JAD62195.1"/>
    </source>
</evidence>
<dbReference type="EMBL" id="GBRH01235700">
    <property type="protein sequence ID" value="JAD62195.1"/>
    <property type="molecule type" value="Transcribed_RNA"/>
</dbReference>
<protein>
    <submittedName>
        <fullName evidence="1">Uncharacterized protein</fullName>
    </submittedName>
</protein>
<reference evidence="1" key="2">
    <citation type="journal article" date="2015" name="Data Brief">
        <title>Shoot transcriptome of the giant reed, Arundo donax.</title>
        <authorList>
            <person name="Barrero R.A."/>
            <person name="Guerrero F.D."/>
            <person name="Moolhuijzen P."/>
            <person name="Goolsby J.A."/>
            <person name="Tidwell J."/>
            <person name="Bellgard S.E."/>
            <person name="Bellgard M.I."/>
        </authorList>
    </citation>
    <scope>NUCLEOTIDE SEQUENCE</scope>
    <source>
        <tissue evidence="1">Shoot tissue taken approximately 20 cm above the soil surface</tissue>
    </source>
</reference>
<dbReference type="AlphaFoldDB" id="A0A0A9BLV2"/>
<accession>A0A0A9BLV2</accession>
<proteinExistence type="predicted"/>